<dbReference type="KEGG" id="qlo:115991910"/>
<dbReference type="Proteomes" id="UP000594261">
    <property type="component" value="Chromosome 5"/>
</dbReference>
<evidence type="ECO:0000313" key="1">
    <source>
        <dbReference type="EnsemblPlants" id="QL05p081084:mrna"/>
    </source>
</evidence>
<dbReference type="OrthoDB" id="2020083at2759"/>
<evidence type="ECO:0000313" key="2">
    <source>
        <dbReference type="Proteomes" id="UP000594261"/>
    </source>
</evidence>
<accession>A0A7N2LTB2</accession>
<dbReference type="Gramene" id="QL05p081084:mrna">
    <property type="protein sequence ID" value="QL05p081084:mrna"/>
    <property type="gene ID" value="QL05p081084"/>
</dbReference>
<dbReference type="RefSeq" id="XP_030971751.1">
    <property type="nucleotide sequence ID" value="XM_031115891.1"/>
</dbReference>
<dbReference type="EnsemblPlants" id="QL05p081084:mrna">
    <property type="protein sequence ID" value="QL05p081084:mrna"/>
    <property type="gene ID" value="QL05p081084"/>
</dbReference>
<dbReference type="InParanoid" id="A0A7N2LTB2"/>
<organism evidence="1 2">
    <name type="scientific">Quercus lobata</name>
    <name type="common">Valley oak</name>
    <dbReference type="NCBI Taxonomy" id="97700"/>
    <lineage>
        <taxon>Eukaryota</taxon>
        <taxon>Viridiplantae</taxon>
        <taxon>Streptophyta</taxon>
        <taxon>Embryophyta</taxon>
        <taxon>Tracheophyta</taxon>
        <taxon>Spermatophyta</taxon>
        <taxon>Magnoliopsida</taxon>
        <taxon>eudicotyledons</taxon>
        <taxon>Gunneridae</taxon>
        <taxon>Pentapetalae</taxon>
        <taxon>rosids</taxon>
        <taxon>fabids</taxon>
        <taxon>Fagales</taxon>
        <taxon>Fagaceae</taxon>
        <taxon>Quercus</taxon>
    </lineage>
</organism>
<dbReference type="PANTHER" id="PTHR36382:SF2">
    <property type="entry name" value="OS04G0635700 PROTEIN"/>
    <property type="match status" value="1"/>
</dbReference>
<dbReference type="FunCoup" id="A0A7N2LTB2">
    <property type="interactions" value="878"/>
</dbReference>
<reference evidence="1" key="2">
    <citation type="submission" date="2021-01" db="UniProtKB">
        <authorList>
            <consortium name="EnsemblPlants"/>
        </authorList>
    </citation>
    <scope>IDENTIFICATION</scope>
</reference>
<dbReference type="OMA" id="PCTTLYQ"/>
<reference evidence="1 2" key="1">
    <citation type="journal article" date="2016" name="G3 (Bethesda)">
        <title>First Draft Assembly and Annotation of the Genome of a California Endemic Oak Quercus lobata Nee (Fagaceae).</title>
        <authorList>
            <person name="Sork V.L."/>
            <person name="Fitz-Gibbon S.T."/>
            <person name="Puiu D."/>
            <person name="Crepeau M."/>
            <person name="Gugger P.F."/>
            <person name="Sherman R."/>
            <person name="Stevens K."/>
            <person name="Langley C.H."/>
            <person name="Pellegrini M."/>
            <person name="Salzberg S.L."/>
        </authorList>
    </citation>
    <scope>NUCLEOTIDE SEQUENCE [LARGE SCALE GENOMIC DNA]</scope>
    <source>
        <strain evidence="1 2">cv. SW786</strain>
    </source>
</reference>
<dbReference type="GeneID" id="115991910"/>
<protein>
    <recommendedName>
        <fullName evidence="3">Receptor-interacting protein</fullName>
    </recommendedName>
</protein>
<proteinExistence type="predicted"/>
<sequence length="145" mass="16654">MILLRPCKVFYNSPLLPNPFKLQKRTIAQTKFAPSNKVVADDRRKLAVTRCSGQEGEKKTERRTFLSLEEAGLVEISGLSTHERFLCRLTISSLNLLRVISEQEGCPIEELNAGRVCDWFLKDKLKREQNLDSAVLQWDDSELQF</sequence>
<dbReference type="EMBL" id="LRBV02000005">
    <property type="status" value="NOT_ANNOTATED_CDS"/>
    <property type="molecule type" value="Genomic_DNA"/>
</dbReference>
<evidence type="ECO:0008006" key="3">
    <source>
        <dbReference type="Google" id="ProtNLM"/>
    </source>
</evidence>
<keyword evidence="2" id="KW-1185">Reference proteome</keyword>
<dbReference type="AlphaFoldDB" id="A0A7N2LTB2"/>
<dbReference type="PANTHER" id="PTHR36382">
    <property type="entry name" value="OSJNBA0043L09.26 PROTEIN"/>
    <property type="match status" value="1"/>
</dbReference>
<gene>
    <name evidence="1" type="primary">LOC115991910</name>
</gene>
<name>A0A7N2LTB2_QUELO</name>